<proteinExistence type="inferred from homology"/>
<dbReference type="Proteomes" id="UP000265541">
    <property type="component" value="Unassembled WGS sequence"/>
</dbReference>
<dbReference type="OrthoDB" id="9788221at2"/>
<dbReference type="SUPFAM" id="SSF54506">
    <property type="entry name" value="Diaminopimelate epimerase-like"/>
    <property type="match status" value="1"/>
</dbReference>
<accession>A0A3A0W3W2</accession>
<dbReference type="InterPro" id="IPR003719">
    <property type="entry name" value="Phenazine_PhzF-like"/>
</dbReference>
<dbReference type="PANTHER" id="PTHR13774">
    <property type="entry name" value="PHENAZINE BIOSYNTHESIS PROTEIN"/>
    <property type="match status" value="1"/>
</dbReference>
<protein>
    <submittedName>
        <fullName evidence="4">PhzF family phenazine biosynthesis protein</fullName>
    </submittedName>
</protein>
<dbReference type="Gene3D" id="3.10.310.10">
    <property type="entry name" value="Diaminopimelate Epimerase, Chain A, domain 1"/>
    <property type="match status" value="2"/>
</dbReference>
<evidence type="ECO:0000256" key="3">
    <source>
        <dbReference type="PIRSR" id="PIRSR016184-1"/>
    </source>
</evidence>
<feature type="active site" evidence="3">
    <location>
        <position position="47"/>
    </location>
</feature>
<dbReference type="NCBIfam" id="TIGR00654">
    <property type="entry name" value="PhzF_family"/>
    <property type="match status" value="1"/>
</dbReference>
<organism evidence="4 5">
    <name type="scientific">Staphylococcus gallinarum</name>
    <dbReference type="NCBI Taxonomy" id="1293"/>
    <lineage>
        <taxon>Bacteria</taxon>
        <taxon>Bacillati</taxon>
        <taxon>Bacillota</taxon>
        <taxon>Bacilli</taxon>
        <taxon>Bacillales</taxon>
        <taxon>Staphylococcaceae</taxon>
        <taxon>Staphylococcus</taxon>
    </lineage>
</organism>
<dbReference type="PANTHER" id="PTHR13774:SF17">
    <property type="entry name" value="PHENAZINE BIOSYNTHESIS-LIKE DOMAIN-CONTAINING PROTEIN"/>
    <property type="match status" value="1"/>
</dbReference>
<keyword evidence="2" id="KW-0413">Isomerase</keyword>
<comment type="similarity">
    <text evidence="1">Belongs to the PhzF family.</text>
</comment>
<dbReference type="EMBL" id="QYJN01000003">
    <property type="protein sequence ID" value="RIP34903.1"/>
    <property type="molecule type" value="Genomic_DNA"/>
</dbReference>
<name>A0A3A0W3W2_STAGA</name>
<gene>
    <name evidence="4" type="ORF">BUZ14_06930</name>
</gene>
<evidence type="ECO:0000313" key="4">
    <source>
        <dbReference type="EMBL" id="RIP34903.1"/>
    </source>
</evidence>
<evidence type="ECO:0000256" key="2">
    <source>
        <dbReference type="ARBA" id="ARBA00023235"/>
    </source>
</evidence>
<evidence type="ECO:0000256" key="1">
    <source>
        <dbReference type="ARBA" id="ARBA00008270"/>
    </source>
</evidence>
<dbReference type="GO" id="GO:0016853">
    <property type="term" value="F:isomerase activity"/>
    <property type="evidence" value="ECO:0007669"/>
    <property type="project" value="UniProtKB-KW"/>
</dbReference>
<dbReference type="Pfam" id="PF02567">
    <property type="entry name" value="PhzC-PhzF"/>
    <property type="match status" value="1"/>
</dbReference>
<evidence type="ECO:0000313" key="5">
    <source>
        <dbReference type="Proteomes" id="UP000265541"/>
    </source>
</evidence>
<dbReference type="PIRSF" id="PIRSF016184">
    <property type="entry name" value="PhzC_PhzF"/>
    <property type="match status" value="1"/>
</dbReference>
<dbReference type="GO" id="GO:0005737">
    <property type="term" value="C:cytoplasm"/>
    <property type="evidence" value="ECO:0007669"/>
    <property type="project" value="TreeGrafter"/>
</dbReference>
<dbReference type="AlphaFoldDB" id="A0A3A0W3W2"/>
<dbReference type="RefSeq" id="WP_119485145.1">
    <property type="nucleotide sequence ID" value="NZ_QYJN01000003.1"/>
</dbReference>
<sequence length="298" mass="32681">MTSIKVHHYDAFSTIANKGNPAGVVLDADYLSEQAMQEIAQQVGYNETAFAQSSDSADIKLRYFTPGQEMDLCGHATIATLYALKIAGRLSDKKDYQIETKAGILAIQLEVDDSQQTNITMQQAVPRFKSFAGSTVDLADALNLSEADIDADLPIVYGSTGLWTLIVPVKTLAAMQQMKPRTAKFPDILTDMPKVSIHPLCFETYDAEADMHGRHFSSPYSGTVEDPVTGTASGVMGAYYTKFVDHDSQDSYQFVVEQGQEIAKDGRVIVNVERTDDNYSIQITGTAVYVETMEVTVE</sequence>
<comment type="caution">
    <text evidence="4">The sequence shown here is derived from an EMBL/GenBank/DDBJ whole genome shotgun (WGS) entry which is preliminary data.</text>
</comment>
<reference evidence="4 5" key="1">
    <citation type="journal article" date="2016" name="Front. Microbiol.">
        <title>Comprehensive Phylogenetic Analysis of Bovine Non-aureus Staphylococci Species Based on Whole-Genome Sequencing.</title>
        <authorList>
            <person name="Naushad S."/>
            <person name="Barkema H.W."/>
            <person name="Luby C."/>
            <person name="Condas L.A."/>
            <person name="Nobrega D.B."/>
            <person name="Carson D.A."/>
            <person name="De Buck J."/>
        </authorList>
    </citation>
    <scope>NUCLEOTIDE SEQUENCE [LARGE SCALE GENOMIC DNA]</scope>
    <source>
        <strain evidence="4 5">SNUC 4781</strain>
    </source>
</reference>